<dbReference type="Proteomes" id="UP000824002">
    <property type="component" value="Unassembled WGS sequence"/>
</dbReference>
<dbReference type="AlphaFoldDB" id="A0A9D1FLM3"/>
<evidence type="ECO:0000313" key="2">
    <source>
        <dbReference type="Proteomes" id="UP000824002"/>
    </source>
</evidence>
<reference evidence="1" key="1">
    <citation type="submission" date="2020-10" db="EMBL/GenBank/DDBJ databases">
        <authorList>
            <person name="Gilroy R."/>
        </authorList>
    </citation>
    <scope>NUCLEOTIDE SEQUENCE</scope>
    <source>
        <strain evidence="1">CHK199-13235</strain>
    </source>
</reference>
<proteinExistence type="predicted"/>
<comment type="caution">
    <text evidence="1">The sequence shown here is derived from an EMBL/GenBank/DDBJ whole genome shotgun (WGS) entry which is preliminary data.</text>
</comment>
<dbReference type="EMBL" id="DVJP01000031">
    <property type="protein sequence ID" value="HIS76076.1"/>
    <property type="molecule type" value="Genomic_DNA"/>
</dbReference>
<sequence length="153" mass="17648">MKKRVLAAILGLIVTVTIPFVTERAVPEPIKELNAIRRDIQNMGYTLVDVEFIQEEDADFANRATFFASSLFEATLQPGDFSLSIYQYESAEELEKGREAYGRSLMNAVILGHIDLYCTTRNFIVCHYRSEQAEFYEPLQKYFENLTEESQQK</sequence>
<protein>
    <submittedName>
        <fullName evidence="1">Uncharacterized protein</fullName>
    </submittedName>
</protein>
<name>A0A9D1FLM3_9FIRM</name>
<evidence type="ECO:0000313" key="1">
    <source>
        <dbReference type="EMBL" id="HIS76076.1"/>
    </source>
</evidence>
<reference evidence="1" key="2">
    <citation type="journal article" date="2021" name="PeerJ">
        <title>Extensive microbial diversity within the chicken gut microbiome revealed by metagenomics and culture.</title>
        <authorList>
            <person name="Gilroy R."/>
            <person name="Ravi A."/>
            <person name="Getino M."/>
            <person name="Pursley I."/>
            <person name="Horton D.L."/>
            <person name="Alikhan N.F."/>
            <person name="Baker D."/>
            <person name="Gharbi K."/>
            <person name="Hall N."/>
            <person name="Watson M."/>
            <person name="Adriaenssens E.M."/>
            <person name="Foster-Nyarko E."/>
            <person name="Jarju S."/>
            <person name="Secka A."/>
            <person name="Antonio M."/>
            <person name="Oren A."/>
            <person name="Chaudhuri R.R."/>
            <person name="La Ragione R."/>
            <person name="Hildebrand F."/>
            <person name="Pallen M.J."/>
        </authorList>
    </citation>
    <scope>NUCLEOTIDE SEQUENCE</scope>
    <source>
        <strain evidence="1">CHK199-13235</strain>
    </source>
</reference>
<accession>A0A9D1FLM3</accession>
<gene>
    <name evidence="1" type="ORF">IAB51_04605</name>
</gene>
<organism evidence="1 2">
    <name type="scientific">Candidatus Merdivicinus excrementipullorum</name>
    <dbReference type="NCBI Taxonomy" id="2840867"/>
    <lineage>
        <taxon>Bacteria</taxon>
        <taxon>Bacillati</taxon>
        <taxon>Bacillota</taxon>
        <taxon>Clostridia</taxon>
        <taxon>Eubacteriales</taxon>
        <taxon>Oscillospiraceae</taxon>
        <taxon>Oscillospiraceae incertae sedis</taxon>
        <taxon>Candidatus Merdivicinus</taxon>
    </lineage>
</organism>